<dbReference type="Pfam" id="PF13263">
    <property type="entry name" value="PHP_C"/>
    <property type="match status" value="1"/>
</dbReference>
<dbReference type="InterPro" id="IPR016195">
    <property type="entry name" value="Pol/histidinol_Pase-like"/>
</dbReference>
<proteinExistence type="predicted"/>
<sequence>MSSTTVRIDPHVHSDGSYDGHEPVELILEHAADIGLDAVVITDHDVIDESIRAAKLADDYGLIGIPGVEVSTQRGHLLAIGVDEMPPHRAPFDETVAWIRDHGGVAIVPHPFQRTRHGVRKKYIDDCDAVEVFNAWLFTGYKNRRARRFAQQHGYPQIAASDAHKLEYVGRAFSEIEIEDVPKDELTAEDVLAAIRDGSTSVNGRRAPIPMAGKHYAIAAARKSGYYTKVGALKAGSTAKFAALKSGYLAKSGIVRSIRGLNSLFSSSK</sequence>
<dbReference type="Pfam" id="PF02811">
    <property type="entry name" value="PHP"/>
    <property type="match status" value="1"/>
</dbReference>
<dbReference type="GO" id="GO:0035312">
    <property type="term" value="F:5'-3' DNA exonuclease activity"/>
    <property type="evidence" value="ECO:0007669"/>
    <property type="project" value="TreeGrafter"/>
</dbReference>
<name>A0AAE3FWC1_9EURY</name>
<evidence type="ECO:0000313" key="2">
    <source>
        <dbReference type="EMBL" id="MCL9816360.1"/>
    </source>
</evidence>
<reference evidence="2" key="2">
    <citation type="submission" date="2022-02" db="EMBL/GenBank/DDBJ databases">
        <authorList>
            <person name="Elcheninov A.G."/>
            <person name="Sorokin D.Y."/>
            <person name="Kublanov I.V."/>
        </authorList>
    </citation>
    <scope>NUCLEOTIDE SEQUENCE</scope>
    <source>
        <strain evidence="2">AArc-St2</strain>
    </source>
</reference>
<dbReference type="InterPro" id="IPR052018">
    <property type="entry name" value="PHP_domain"/>
</dbReference>
<dbReference type="SMART" id="SM00481">
    <property type="entry name" value="POLIIIAc"/>
    <property type="match status" value="1"/>
</dbReference>
<accession>A0AAE3FWC1</accession>
<dbReference type="PANTHER" id="PTHR42924:SF3">
    <property type="entry name" value="POLYMERASE_HISTIDINOL PHOSPHATASE N-TERMINAL DOMAIN-CONTAINING PROTEIN"/>
    <property type="match status" value="1"/>
</dbReference>
<dbReference type="SUPFAM" id="SSF89550">
    <property type="entry name" value="PHP domain-like"/>
    <property type="match status" value="1"/>
</dbReference>
<feature type="domain" description="Polymerase/histidinol phosphatase N-terminal" evidence="1">
    <location>
        <begin position="8"/>
        <end position="74"/>
    </location>
</feature>
<evidence type="ECO:0000259" key="1">
    <source>
        <dbReference type="SMART" id="SM00481"/>
    </source>
</evidence>
<evidence type="ECO:0000313" key="3">
    <source>
        <dbReference type="Proteomes" id="UP001203207"/>
    </source>
</evidence>
<dbReference type="EMBL" id="JAKRVX010000002">
    <property type="protein sequence ID" value="MCL9816360.1"/>
    <property type="molecule type" value="Genomic_DNA"/>
</dbReference>
<dbReference type="AlphaFoldDB" id="A0AAE3FWC1"/>
<organism evidence="2 3">
    <name type="scientific">Natronocalculus amylovorans</name>
    <dbReference type="NCBI Taxonomy" id="2917812"/>
    <lineage>
        <taxon>Archaea</taxon>
        <taxon>Methanobacteriati</taxon>
        <taxon>Methanobacteriota</taxon>
        <taxon>Stenosarchaea group</taxon>
        <taxon>Halobacteria</taxon>
        <taxon>Halobacteriales</taxon>
        <taxon>Haloferacaceae</taxon>
        <taxon>Natronocalculus</taxon>
    </lineage>
</organism>
<dbReference type="GO" id="GO:0004534">
    <property type="term" value="F:5'-3' RNA exonuclease activity"/>
    <property type="evidence" value="ECO:0007669"/>
    <property type="project" value="TreeGrafter"/>
</dbReference>
<protein>
    <submittedName>
        <fullName evidence="2">PHP domain-containing protein</fullName>
    </submittedName>
</protein>
<gene>
    <name evidence="2" type="ORF">AArcSt2_05315</name>
</gene>
<keyword evidence="3" id="KW-1185">Reference proteome</keyword>
<dbReference type="Gene3D" id="3.20.20.140">
    <property type="entry name" value="Metal-dependent hydrolases"/>
    <property type="match status" value="1"/>
</dbReference>
<dbReference type="RefSeq" id="WP_174654342.1">
    <property type="nucleotide sequence ID" value="NZ_JAKRVX010000002.1"/>
</dbReference>
<dbReference type="InterPro" id="IPR004013">
    <property type="entry name" value="PHP_dom"/>
</dbReference>
<comment type="caution">
    <text evidence="2">The sequence shown here is derived from an EMBL/GenBank/DDBJ whole genome shotgun (WGS) entry which is preliminary data.</text>
</comment>
<dbReference type="CDD" id="cd07432">
    <property type="entry name" value="PHP_HisPPase"/>
    <property type="match status" value="1"/>
</dbReference>
<dbReference type="NCBIfam" id="NF038032">
    <property type="entry name" value="CehA_McbA_metalo"/>
    <property type="match status" value="1"/>
</dbReference>
<dbReference type="Proteomes" id="UP001203207">
    <property type="component" value="Unassembled WGS sequence"/>
</dbReference>
<dbReference type="PANTHER" id="PTHR42924">
    <property type="entry name" value="EXONUCLEASE"/>
    <property type="match status" value="1"/>
</dbReference>
<reference evidence="2" key="1">
    <citation type="journal article" date="2022" name="Syst. Appl. Microbiol.">
        <title>Natronocalculus amylovorans gen. nov., sp. nov., and Natranaeroarchaeum aerophilus sp. nov., dominant culturable amylolytic natronoarchaea from hypersaline soda lakes in southwestern Siberia.</title>
        <authorList>
            <person name="Sorokin D.Y."/>
            <person name="Elcheninov A.G."/>
            <person name="Khizhniak T.V."/>
            <person name="Koenen M."/>
            <person name="Bale N.J."/>
            <person name="Damste J.S.S."/>
            <person name="Kublanov I.V."/>
        </authorList>
    </citation>
    <scope>NUCLEOTIDE SEQUENCE</scope>
    <source>
        <strain evidence="2">AArc-St2</strain>
    </source>
</reference>
<dbReference type="InterPro" id="IPR003141">
    <property type="entry name" value="Pol/His_phosphatase_N"/>
</dbReference>